<feature type="coiled-coil region" evidence="1">
    <location>
        <begin position="386"/>
        <end position="420"/>
    </location>
</feature>
<reference evidence="3" key="1">
    <citation type="journal article" date="2022" name="Int. J. Mol. Sci.">
        <title>Draft Genome of Tanacetum Coccineum: Genomic Comparison of Closely Related Tanacetum-Family Plants.</title>
        <authorList>
            <person name="Yamashiro T."/>
            <person name="Shiraishi A."/>
            <person name="Nakayama K."/>
            <person name="Satake H."/>
        </authorList>
    </citation>
    <scope>NUCLEOTIDE SEQUENCE</scope>
</reference>
<evidence type="ECO:0000313" key="4">
    <source>
        <dbReference type="Proteomes" id="UP001151760"/>
    </source>
</evidence>
<evidence type="ECO:0000313" key="3">
    <source>
        <dbReference type="EMBL" id="GJS51462.1"/>
    </source>
</evidence>
<feature type="compositionally biased region" description="Polar residues" evidence="2">
    <location>
        <begin position="323"/>
        <end position="337"/>
    </location>
</feature>
<evidence type="ECO:0000256" key="1">
    <source>
        <dbReference type="SAM" id="Coils"/>
    </source>
</evidence>
<evidence type="ECO:0000256" key="2">
    <source>
        <dbReference type="SAM" id="MobiDB-lite"/>
    </source>
</evidence>
<feature type="compositionally biased region" description="Low complexity" evidence="2">
    <location>
        <begin position="211"/>
        <end position="223"/>
    </location>
</feature>
<organism evidence="3 4">
    <name type="scientific">Tanacetum coccineum</name>
    <dbReference type="NCBI Taxonomy" id="301880"/>
    <lineage>
        <taxon>Eukaryota</taxon>
        <taxon>Viridiplantae</taxon>
        <taxon>Streptophyta</taxon>
        <taxon>Embryophyta</taxon>
        <taxon>Tracheophyta</taxon>
        <taxon>Spermatophyta</taxon>
        <taxon>Magnoliopsida</taxon>
        <taxon>eudicotyledons</taxon>
        <taxon>Gunneridae</taxon>
        <taxon>Pentapetalae</taxon>
        <taxon>asterids</taxon>
        <taxon>campanulids</taxon>
        <taxon>Asterales</taxon>
        <taxon>Asteraceae</taxon>
        <taxon>Asteroideae</taxon>
        <taxon>Anthemideae</taxon>
        <taxon>Anthemidinae</taxon>
        <taxon>Tanacetum</taxon>
    </lineage>
</organism>
<sequence length="577" mass="63495">MLGPDLNGKAINETHNRDIKQILRNPTLLLLSEFPDACQLLEGKIVYWSENKQQLVSCLEANLCAGVLKGINFLANGINIDYANIYWEDLIIKLKKKQREKVVPYTRFLSRLIMHKMKEEYGNDEFTIYPTQVFSVNNWALKPNQPEAPCFTDHMLTICKVDKPMVFKAPKTSSKAERVSQGTKPGAEPGYKKLSTSLKQPSVSNKEETKGGSSKGPTSSKTSLSKKRKESSSAMDSNPSQPLVSTLVDTEMHKEDHQPTGGLKSLGSPVNKEPTFSSVMFASGCDASADSTAKADPGLSAPNDSIPQQQDQTRSVSKGLETILTQPTTEKGASSTAIHELDSPEDDPVIVVDDSDEYEEDEEHTTNVETEDTSFPKSSSPMSSQIKELTNQVLILQSQKHKLELEKNKAEAEATLLKTQPSFLNVEQLNELLVKSLPSEFLKILSAHDFSSSLPTELKDLPSKFNELIEEIEGLKTQVHELKIELPKELKYIPTTLEACTKTVTSLTSQVESIQAKLKTLDALPSLLLNVTKALNKFAQVLESTSSKDGDQSVPSVGLADTMHAKGEKDTNQATIS</sequence>
<protein>
    <submittedName>
        <fullName evidence="3">Uncharacterized protein</fullName>
    </submittedName>
</protein>
<dbReference type="EMBL" id="BQNB010008587">
    <property type="protein sequence ID" value="GJS51462.1"/>
    <property type="molecule type" value="Genomic_DNA"/>
</dbReference>
<feature type="region of interest" description="Disordered" evidence="2">
    <location>
        <begin position="170"/>
        <end position="383"/>
    </location>
</feature>
<reference evidence="3" key="2">
    <citation type="submission" date="2022-01" db="EMBL/GenBank/DDBJ databases">
        <authorList>
            <person name="Yamashiro T."/>
            <person name="Shiraishi A."/>
            <person name="Satake H."/>
            <person name="Nakayama K."/>
        </authorList>
    </citation>
    <scope>NUCLEOTIDE SEQUENCE</scope>
</reference>
<comment type="caution">
    <text evidence="3">The sequence shown here is derived from an EMBL/GenBank/DDBJ whole genome shotgun (WGS) entry which is preliminary data.</text>
</comment>
<feature type="compositionally biased region" description="Low complexity" evidence="2">
    <location>
        <begin position="373"/>
        <end position="383"/>
    </location>
</feature>
<keyword evidence="4" id="KW-1185">Reference proteome</keyword>
<feature type="compositionally biased region" description="Polar residues" evidence="2">
    <location>
        <begin position="194"/>
        <end position="204"/>
    </location>
</feature>
<feature type="compositionally biased region" description="Polar residues" evidence="2">
    <location>
        <begin position="234"/>
        <end position="248"/>
    </location>
</feature>
<feature type="compositionally biased region" description="Acidic residues" evidence="2">
    <location>
        <begin position="343"/>
        <end position="363"/>
    </location>
</feature>
<gene>
    <name evidence="3" type="ORF">Tco_0624824</name>
</gene>
<accession>A0ABQ4WF49</accession>
<feature type="compositionally biased region" description="Polar residues" evidence="2">
    <location>
        <begin position="302"/>
        <end position="316"/>
    </location>
</feature>
<keyword evidence="1" id="KW-0175">Coiled coil</keyword>
<feature type="region of interest" description="Disordered" evidence="2">
    <location>
        <begin position="546"/>
        <end position="577"/>
    </location>
</feature>
<dbReference type="Proteomes" id="UP001151760">
    <property type="component" value="Unassembled WGS sequence"/>
</dbReference>
<proteinExistence type="predicted"/>
<name>A0ABQ4WF49_9ASTR</name>